<accession>A0A0F9V931</accession>
<gene>
    <name evidence="1" type="ORF">LCGC14_0434010</name>
</gene>
<dbReference type="AlphaFoldDB" id="A0A0F9V931"/>
<reference evidence="1" key="1">
    <citation type="journal article" date="2015" name="Nature">
        <title>Complex archaea that bridge the gap between prokaryotes and eukaryotes.</title>
        <authorList>
            <person name="Spang A."/>
            <person name="Saw J.H."/>
            <person name="Jorgensen S.L."/>
            <person name="Zaremba-Niedzwiedzka K."/>
            <person name="Martijn J."/>
            <person name="Lind A.E."/>
            <person name="van Eijk R."/>
            <person name="Schleper C."/>
            <person name="Guy L."/>
            <person name="Ettema T.J."/>
        </authorList>
    </citation>
    <scope>NUCLEOTIDE SEQUENCE</scope>
</reference>
<organism evidence="1">
    <name type="scientific">marine sediment metagenome</name>
    <dbReference type="NCBI Taxonomy" id="412755"/>
    <lineage>
        <taxon>unclassified sequences</taxon>
        <taxon>metagenomes</taxon>
        <taxon>ecological metagenomes</taxon>
    </lineage>
</organism>
<proteinExistence type="predicted"/>
<dbReference type="EMBL" id="LAZR01000411">
    <property type="protein sequence ID" value="KKN70076.1"/>
    <property type="molecule type" value="Genomic_DNA"/>
</dbReference>
<evidence type="ECO:0000313" key="1">
    <source>
        <dbReference type="EMBL" id="KKN70076.1"/>
    </source>
</evidence>
<sequence length="96" mass="11204">MQRKDERTQKKWQTIRREKHNYTGLFVLHWRELQGNGGLPVKSAGPVQNNDRTYIPETEKGEKEISQGTNRACPCFLEGIVMGVQYKDISYNEKTF</sequence>
<protein>
    <submittedName>
        <fullName evidence="1">Uncharacterized protein</fullName>
    </submittedName>
</protein>
<comment type="caution">
    <text evidence="1">The sequence shown here is derived from an EMBL/GenBank/DDBJ whole genome shotgun (WGS) entry which is preliminary data.</text>
</comment>
<name>A0A0F9V931_9ZZZZ</name>